<gene>
    <name evidence="3" type="ORF">PENANT_c323G02829</name>
</gene>
<feature type="coiled-coil region" evidence="1">
    <location>
        <begin position="120"/>
        <end position="147"/>
    </location>
</feature>
<dbReference type="STRING" id="416450.A0A1V6NRV1"/>
<reference evidence="4" key="1">
    <citation type="journal article" date="2017" name="Nat. Microbiol.">
        <title>Global analysis of biosynthetic gene clusters reveals vast potential of secondary metabolite production in Penicillium species.</title>
        <authorList>
            <person name="Nielsen J.C."/>
            <person name="Grijseels S."/>
            <person name="Prigent S."/>
            <person name="Ji B."/>
            <person name="Dainat J."/>
            <person name="Nielsen K.F."/>
            <person name="Frisvad J.C."/>
            <person name="Workman M."/>
            <person name="Nielsen J."/>
        </authorList>
    </citation>
    <scope>NUCLEOTIDE SEQUENCE [LARGE SCALE GENOMIC DNA]</scope>
    <source>
        <strain evidence="4">IBT 31811</strain>
    </source>
</reference>
<evidence type="ECO:0000256" key="1">
    <source>
        <dbReference type="SAM" id="Coils"/>
    </source>
</evidence>
<keyword evidence="4" id="KW-1185">Reference proteome</keyword>
<dbReference type="Gene3D" id="3.60.10.10">
    <property type="entry name" value="Endonuclease/exonuclease/phosphatase"/>
    <property type="match status" value="1"/>
</dbReference>
<feature type="non-terminal residue" evidence="3">
    <location>
        <position position="293"/>
    </location>
</feature>
<dbReference type="Proteomes" id="UP000191672">
    <property type="component" value="Unassembled WGS sequence"/>
</dbReference>
<dbReference type="InterPro" id="IPR036691">
    <property type="entry name" value="Endo/exonu/phosph_ase_sf"/>
</dbReference>
<evidence type="ECO:0000313" key="3">
    <source>
        <dbReference type="EMBL" id="OQD67309.1"/>
    </source>
</evidence>
<keyword evidence="1" id="KW-0175">Coiled coil</keyword>
<evidence type="ECO:0000313" key="4">
    <source>
        <dbReference type="Proteomes" id="UP000191672"/>
    </source>
</evidence>
<dbReference type="GO" id="GO:0003824">
    <property type="term" value="F:catalytic activity"/>
    <property type="evidence" value="ECO:0007669"/>
    <property type="project" value="InterPro"/>
</dbReference>
<organism evidence="3 4">
    <name type="scientific">Penicillium antarcticum</name>
    <dbReference type="NCBI Taxonomy" id="416450"/>
    <lineage>
        <taxon>Eukaryota</taxon>
        <taxon>Fungi</taxon>
        <taxon>Dikarya</taxon>
        <taxon>Ascomycota</taxon>
        <taxon>Pezizomycotina</taxon>
        <taxon>Eurotiomycetes</taxon>
        <taxon>Eurotiomycetidae</taxon>
        <taxon>Eurotiales</taxon>
        <taxon>Aspergillaceae</taxon>
        <taxon>Penicillium</taxon>
    </lineage>
</organism>
<dbReference type="SUPFAM" id="SSF56219">
    <property type="entry name" value="DNase I-like"/>
    <property type="match status" value="1"/>
</dbReference>
<dbReference type="AlphaFoldDB" id="A0A1V6NRV1"/>
<dbReference type="InterPro" id="IPR005135">
    <property type="entry name" value="Endo/exonuclease/phosphatase"/>
</dbReference>
<name>A0A1V6NRV1_9EURO</name>
<dbReference type="Pfam" id="PF14529">
    <property type="entry name" value="Exo_endo_phos_2"/>
    <property type="match status" value="1"/>
</dbReference>
<accession>A0A1V6NRV1</accession>
<protein>
    <recommendedName>
        <fullName evidence="2">Endonuclease/exonuclease/phosphatase domain-containing protein</fullName>
    </recommendedName>
</protein>
<dbReference type="EMBL" id="MDYN01000323">
    <property type="protein sequence ID" value="OQD67309.1"/>
    <property type="molecule type" value="Genomic_DNA"/>
</dbReference>
<evidence type="ECO:0000259" key="2">
    <source>
        <dbReference type="Pfam" id="PF14529"/>
    </source>
</evidence>
<proteinExistence type="predicted"/>
<sequence>MNAHHPTWGGIGTKADREAEQLLEITNEQGLEATTEEGKSTWTRNDQSSVIDLTFVSSSLLDRLIQCERADDIEHASDHFPVRTVLDIETPATAQQMRRNWNATDNQRLVKKIEESLHARDLSQGDIQQIEAECKELLEAVQSAIEDSTPWAKPSAWSNPDFDEACKATVNVVRRLRRRHTRTKDPYDWMCYSEARNRKTRLIKKTLSRAHRRRVQQVIEDGPQDMWRLAKWARNRDGAYEKGITPSLKIQDPQIPGAIAETIEQKAEAFRTAFFPQPPPADLSDIITVRMRN</sequence>
<comment type="caution">
    <text evidence="3">The sequence shown here is derived from an EMBL/GenBank/DDBJ whole genome shotgun (WGS) entry which is preliminary data.</text>
</comment>
<feature type="domain" description="Endonuclease/exonuclease/phosphatase" evidence="2">
    <location>
        <begin position="1"/>
        <end position="82"/>
    </location>
</feature>